<name>A0ABQ2PEE8_9NEIS</name>
<evidence type="ECO:0008006" key="4">
    <source>
        <dbReference type="Google" id="ProtNLM"/>
    </source>
</evidence>
<reference evidence="3" key="1">
    <citation type="journal article" date="2019" name="Int. J. Syst. Evol. Microbiol.">
        <title>The Global Catalogue of Microorganisms (GCM) 10K type strain sequencing project: providing services to taxonomists for standard genome sequencing and annotation.</title>
        <authorList>
            <consortium name="The Broad Institute Genomics Platform"/>
            <consortium name="The Broad Institute Genome Sequencing Center for Infectious Disease"/>
            <person name="Wu L."/>
            <person name="Ma J."/>
        </authorList>
    </citation>
    <scope>NUCLEOTIDE SEQUENCE [LARGE SCALE GENOMIC DNA]</scope>
    <source>
        <strain evidence="3">CGMCC 1.8859</strain>
    </source>
</reference>
<dbReference type="InterPro" id="IPR007236">
    <property type="entry name" value="SlyX"/>
</dbReference>
<dbReference type="Proteomes" id="UP000637267">
    <property type="component" value="Unassembled WGS sequence"/>
</dbReference>
<dbReference type="PANTHER" id="PTHR36508:SF1">
    <property type="entry name" value="PROTEIN SLYX"/>
    <property type="match status" value="1"/>
</dbReference>
<comment type="caution">
    <text evidence="2">The sequence shown here is derived from an EMBL/GenBank/DDBJ whole genome shotgun (WGS) entry which is preliminary data.</text>
</comment>
<accession>A0ABQ2PEE8</accession>
<gene>
    <name evidence="2" type="ORF">GCM10010970_36880</name>
</gene>
<dbReference type="Gene3D" id="1.20.5.300">
    <property type="match status" value="1"/>
</dbReference>
<sequence>MESRITELEIKVALQDDLLDTLNRVVAEQAVQISRLQQELMVLAGNVRVLEADSGRSTSLREDIPPHY</sequence>
<feature type="coiled-coil region" evidence="1">
    <location>
        <begin position="19"/>
        <end position="53"/>
    </location>
</feature>
<proteinExistence type="predicted"/>
<keyword evidence="3" id="KW-1185">Reference proteome</keyword>
<dbReference type="EMBL" id="BMLX01000007">
    <property type="protein sequence ID" value="GGP23688.1"/>
    <property type="molecule type" value="Genomic_DNA"/>
</dbReference>
<evidence type="ECO:0000313" key="3">
    <source>
        <dbReference type="Proteomes" id="UP000637267"/>
    </source>
</evidence>
<dbReference type="RefSeq" id="WP_188706369.1">
    <property type="nucleotide sequence ID" value="NZ_BMLX01000007.1"/>
</dbReference>
<dbReference type="Pfam" id="PF04102">
    <property type="entry name" value="SlyX"/>
    <property type="match status" value="1"/>
</dbReference>
<evidence type="ECO:0000313" key="2">
    <source>
        <dbReference type="EMBL" id="GGP23688.1"/>
    </source>
</evidence>
<protein>
    <recommendedName>
        <fullName evidence="4">SlyX protein</fullName>
    </recommendedName>
</protein>
<keyword evidence="1" id="KW-0175">Coiled coil</keyword>
<dbReference type="PANTHER" id="PTHR36508">
    <property type="entry name" value="PROTEIN SLYX"/>
    <property type="match status" value="1"/>
</dbReference>
<evidence type="ECO:0000256" key="1">
    <source>
        <dbReference type="SAM" id="Coils"/>
    </source>
</evidence>
<organism evidence="2 3">
    <name type="scientific">Silvimonas iriomotensis</name>
    <dbReference type="NCBI Taxonomy" id="449662"/>
    <lineage>
        <taxon>Bacteria</taxon>
        <taxon>Pseudomonadati</taxon>
        <taxon>Pseudomonadota</taxon>
        <taxon>Betaproteobacteria</taxon>
        <taxon>Neisseriales</taxon>
        <taxon>Chitinibacteraceae</taxon>
        <taxon>Silvimonas</taxon>
    </lineage>
</organism>